<name>A0A1I9LW70_9PHAE</name>
<keyword evidence="1" id="KW-0496">Mitochondrion</keyword>
<accession>A0A1I9LW70</accession>
<reference evidence="1" key="1">
    <citation type="submission" date="2015-11" db="EMBL/GenBank/DDBJ databases">
        <title>Complete mitochondrial and plastid genomes of the freshwater brown alga Pleurocladia lacustris A. Braun and its phylogenetic placement in the Phaeophyceae.</title>
        <authorList>
            <person name="Wang X."/>
            <person name="Wehr J.D."/>
            <person name="Karol K.G."/>
        </authorList>
    </citation>
    <scope>NUCLEOTIDE SEQUENCE</scope>
    <source>
        <strain evidence="1">Sa2</strain>
    </source>
</reference>
<protein>
    <submittedName>
        <fullName evidence="1">Ribosomal protein L31</fullName>
    </submittedName>
</protein>
<keyword evidence="1" id="KW-0689">Ribosomal protein</keyword>
<evidence type="ECO:0000313" key="1">
    <source>
        <dbReference type="EMBL" id="ANS57840.1"/>
    </source>
</evidence>
<proteinExistence type="predicted"/>
<geneLocation type="mitochondrion" evidence="1"/>
<dbReference type="AlphaFoldDB" id="A0A1I9LW70"/>
<organism evidence="1">
    <name type="scientific">Pleurocladia lacustris</name>
    <dbReference type="NCBI Taxonomy" id="246121"/>
    <lineage>
        <taxon>Eukaryota</taxon>
        <taxon>Sar</taxon>
        <taxon>Stramenopiles</taxon>
        <taxon>Ochrophyta</taxon>
        <taxon>PX clade</taxon>
        <taxon>Phaeophyceae</taxon>
        <taxon>Ectocarpales</taxon>
        <taxon>Chordariaceae</taxon>
        <taxon>Pleurocladia</taxon>
    </lineage>
</organism>
<sequence>MKDSLNSKLVGNVLSDSSFIYHQLFCYDSQQHIKYKNFDIFNHAVWTGKRPDKQTEIFSFINRVKKVCLNNVTDNIRVNKYTNYGKF</sequence>
<dbReference type="RefSeq" id="YP_009327134.1">
    <property type="nucleotide sequence ID" value="NC_032046.1"/>
</dbReference>
<dbReference type="EMBL" id="KU164873">
    <property type="protein sequence ID" value="ANS57840.1"/>
    <property type="molecule type" value="Genomic_DNA"/>
</dbReference>
<dbReference type="GeneID" id="30512344"/>
<keyword evidence="1" id="KW-0687">Ribonucleoprotein</keyword>
<dbReference type="GO" id="GO:0005840">
    <property type="term" value="C:ribosome"/>
    <property type="evidence" value="ECO:0007669"/>
    <property type="project" value="UniProtKB-KW"/>
</dbReference>